<dbReference type="GO" id="GO:0016514">
    <property type="term" value="C:SWI/SNF complex"/>
    <property type="evidence" value="ECO:0007669"/>
    <property type="project" value="TreeGrafter"/>
</dbReference>
<keyword evidence="4" id="KW-1185">Reference proteome</keyword>
<feature type="compositionally biased region" description="Basic residues" evidence="2">
    <location>
        <begin position="20"/>
        <end position="30"/>
    </location>
</feature>
<dbReference type="PANTHER" id="PTHR46232">
    <property type="entry name" value="SMARCE1 REGULATOR OF CHROMATIN"/>
    <property type="match status" value="1"/>
</dbReference>
<sequence>SSSAQKGGQSDGPFVYKGKGSTKFKPKKLIVSKSSSKGDQPRPGANRGGEEGSSTIGGASPVSRSIRRLSRLSVAGSAPVLAEFERRLSGRTLGRKHSSPFELFCRESWARLRAKDVLDWESDRVASLVLDRWRDDANNEEHSGVVHSRLKGEYEKAMKEYKRELQQKGSSSSKHRGLDDKQGSGKTEIVERKIEIDKAEDDEEGENAIRSVRELAHARYQRNHRLINEIFSPDVVFPTRPVTSQSHVDNLKATVKRLTAHKDKLLGEIERMEESYISKRQAVLSAIDLIMNMNKVEETAQGEQVVPQTTQASPSPTPASPASPMSHAPIAAGMAATASPAAATPSDSAVPSPSSAPSADPEVDSVMDVVTNTEEQQHAGFDSSTAATAEQVPITSEVTPSYTEPGTFAEDASRASLDQIVPQAEEQPMEVDAPVAGDETASEIPHEVVGNAVDESQLVVQQQLPETVVETSANDSKSEQASA</sequence>
<accession>A0A7R9BZA0</accession>
<dbReference type="AlphaFoldDB" id="A0A7R9BZA0"/>
<protein>
    <submittedName>
        <fullName evidence="3">Uncharacterized protein</fullName>
    </submittedName>
</protein>
<evidence type="ECO:0000256" key="2">
    <source>
        <dbReference type="SAM" id="MobiDB-lite"/>
    </source>
</evidence>
<dbReference type="EMBL" id="CAJPEX010004719">
    <property type="protein sequence ID" value="CAG0923195.1"/>
    <property type="molecule type" value="Genomic_DNA"/>
</dbReference>
<dbReference type="GO" id="GO:0016922">
    <property type="term" value="F:nuclear receptor binding"/>
    <property type="evidence" value="ECO:0007669"/>
    <property type="project" value="TreeGrafter"/>
</dbReference>
<feature type="region of interest" description="Disordered" evidence="2">
    <location>
        <begin position="423"/>
        <end position="445"/>
    </location>
</feature>
<feature type="coiled-coil region" evidence="1">
    <location>
        <begin position="248"/>
        <end position="275"/>
    </location>
</feature>
<dbReference type="OrthoDB" id="30931at2759"/>
<dbReference type="GO" id="GO:0031492">
    <property type="term" value="F:nucleosomal DNA binding"/>
    <property type="evidence" value="ECO:0007669"/>
    <property type="project" value="TreeGrafter"/>
</dbReference>
<organism evidence="3">
    <name type="scientific">Notodromas monacha</name>
    <dbReference type="NCBI Taxonomy" id="399045"/>
    <lineage>
        <taxon>Eukaryota</taxon>
        <taxon>Metazoa</taxon>
        <taxon>Ecdysozoa</taxon>
        <taxon>Arthropoda</taxon>
        <taxon>Crustacea</taxon>
        <taxon>Oligostraca</taxon>
        <taxon>Ostracoda</taxon>
        <taxon>Podocopa</taxon>
        <taxon>Podocopida</taxon>
        <taxon>Cypridocopina</taxon>
        <taxon>Cypridoidea</taxon>
        <taxon>Cyprididae</taxon>
        <taxon>Notodromas</taxon>
    </lineage>
</organism>
<proteinExistence type="predicted"/>
<feature type="region of interest" description="Disordered" evidence="2">
    <location>
        <begin position="1"/>
        <end position="63"/>
    </location>
</feature>
<dbReference type="PANTHER" id="PTHR46232:SF1">
    <property type="entry name" value="SWI_SNF-RELATED MATRIX-ASSOCIATED ACTIN-DEPENDENT REGULATOR OF CHROMATIN SUBFAMILY E MEMBER 1"/>
    <property type="match status" value="1"/>
</dbReference>
<dbReference type="GO" id="GO:0045892">
    <property type="term" value="P:negative regulation of DNA-templated transcription"/>
    <property type="evidence" value="ECO:0007669"/>
    <property type="project" value="TreeGrafter"/>
</dbReference>
<evidence type="ECO:0000256" key="1">
    <source>
        <dbReference type="SAM" id="Coils"/>
    </source>
</evidence>
<evidence type="ECO:0000313" key="3">
    <source>
        <dbReference type="EMBL" id="CAD7283043.1"/>
    </source>
</evidence>
<feature type="compositionally biased region" description="Basic and acidic residues" evidence="2">
    <location>
        <begin position="176"/>
        <end position="197"/>
    </location>
</feature>
<name>A0A7R9BZA0_9CRUS</name>
<feature type="compositionally biased region" description="Low complexity" evidence="2">
    <location>
        <begin position="322"/>
        <end position="360"/>
    </location>
</feature>
<gene>
    <name evidence="3" type="ORF">NMOB1V02_LOCUS10661</name>
</gene>
<feature type="region of interest" description="Disordered" evidence="2">
    <location>
        <begin position="161"/>
        <end position="206"/>
    </location>
</feature>
<feature type="region of interest" description="Disordered" evidence="2">
    <location>
        <begin position="300"/>
        <end position="362"/>
    </location>
</feature>
<keyword evidence="1" id="KW-0175">Coiled coil</keyword>
<dbReference type="Proteomes" id="UP000678499">
    <property type="component" value="Unassembled WGS sequence"/>
</dbReference>
<dbReference type="EMBL" id="OA886756">
    <property type="protein sequence ID" value="CAD7283043.1"/>
    <property type="molecule type" value="Genomic_DNA"/>
</dbReference>
<feature type="non-terminal residue" evidence="3">
    <location>
        <position position="483"/>
    </location>
</feature>
<reference evidence="3" key="1">
    <citation type="submission" date="2020-11" db="EMBL/GenBank/DDBJ databases">
        <authorList>
            <person name="Tran Van P."/>
        </authorList>
    </citation>
    <scope>NUCLEOTIDE SEQUENCE</scope>
</reference>
<evidence type="ECO:0000313" key="4">
    <source>
        <dbReference type="Proteomes" id="UP000678499"/>
    </source>
</evidence>